<reference evidence="3 4" key="1">
    <citation type="submission" date="2018-06" db="EMBL/GenBank/DDBJ databases">
        <authorList>
            <consortium name="Pathogen Informatics"/>
            <person name="Doyle S."/>
        </authorList>
    </citation>
    <scope>NUCLEOTIDE SEQUENCE [LARGE SCALE GENOMIC DNA]</scope>
    <source>
        <strain evidence="3 4">NCTC13093</strain>
    </source>
</reference>
<keyword evidence="4" id="KW-1185">Reference proteome</keyword>
<evidence type="ECO:0000259" key="1">
    <source>
        <dbReference type="PROSITE" id="PS50943"/>
    </source>
</evidence>
<organism evidence="3 4">
    <name type="scientific">Anaerobiospirillum thomasii</name>
    <dbReference type="NCBI Taxonomy" id="179995"/>
    <lineage>
        <taxon>Bacteria</taxon>
        <taxon>Pseudomonadati</taxon>
        <taxon>Pseudomonadota</taxon>
        <taxon>Gammaproteobacteria</taxon>
        <taxon>Aeromonadales</taxon>
        <taxon>Succinivibrionaceae</taxon>
        <taxon>Anaerobiospirillum</taxon>
    </lineage>
</organism>
<dbReference type="GO" id="GO:0003677">
    <property type="term" value="F:DNA binding"/>
    <property type="evidence" value="ECO:0007669"/>
    <property type="project" value="InterPro"/>
</dbReference>
<dbReference type="OrthoDB" id="2624750at2"/>
<proteinExistence type="predicted"/>
<feature type="domain" description="HTH cro/C1-type" evidence="1">
    <location>
        <begin position="7"/>
        <end position="49"/>
    </location>
</feature>
<dbReference type="Pfam" id="PF01381">
    <property type="entry name" value="HTH_3"/>
    <property type="match status" value="1"/>
</dbReference>
<dbReference type="RefSeq" id="WP_113744164.1">
    <property type="nucleotide sequence ID" value="NZ_UAPU01000006.1"/>
</dbReference>
<evidence type="ECO:0000313" key="3">
    <source>
        <dbReference type="EMBL" id="SPT78984.1"/>
    </source>
</evidence>
<evidence type="ECO:0000313" key="4">
    <source>
        <dbReference type="Proteomes" id="UP000250086"/>
    </source>
</evidence>
<dbReference type="SMART" id="SM00530">
    <property type="entry name" value="HTH_XRE"/>
    <property type="match status" value="1"/>
</dbReference>
<dbReference type="Proteomes" id="UP000250086">
    <property type="component" value="Unassembled WGS sequence"/>
</dbReference>
<dbReference type="PROSITE" id="PS50943">
    <property type="entry name" value="HTH_CROC1"/>
    <property type="match status" value="1"/>
</dbReference>
<sequence>MDSKLYKRLRLAMGLSPEELAAQLGISAEYVSKMERGLRPVTDRQAEKIKTLLFKALFSDDPCFKVIRDYLRRDMPE</sequence>
<dbReference type="Gene3D" id="1.10.260.40">
    <property type="entry name" value="lambda repressor-like DNA-binding domains"/>
    <property type="match status" value="1"/>
</dbReference>
<dbReference type="AlphaFoldDB" id="A0A2X0V9I1"/>
<dbReference type="CDD" id="cd00093">
    <property type="entry name" value="HTH_XRE"/>
    <property type="match status" value="1"/>
</dbReference>
<dbReference type="EMBL" id="UAPV01000010">
    <property type="protein sequence ID" value="SPT78984.1"/>
    <property type="molecule type" value="Genomic_DNA"/>
</dbReference>
<name>A0A2X0V9I1_9GAMM</name>
<gene>
    <name evidence="2" type="ORF">NCTC13093_01456</name>
    <name evidence="3" type="ORF">NCTC13093_02624</name>
</gene>
<dbReference type="InterPro" id="IPR010982">
    <property type="entry name" value="Lambda_DNA-bd_dom_sf"/>
</dbReference>
<evidence type="ECO:0000313" key="2">
    <source>
        <dbReference type="EMBL" id="SPT70051.1"/>
    </source>
</evidence>
<dbReference type="SUPFAM" id="SSF47413">
    <property type="entry name" value="lambda repressor-like DNA-binding domains"/>
    <property type="match status" value="1"/>
</dbReference>
<protein>
    <submittedName>
        <fullName evidence="3">Predicted transcriptional regulator</fullName>
    </submittedName>
</protein>
<accession>A0A2X0V9I1</accession>
<dbReference type="EMBL" id="UAPV01000001">
    <property type="protein sequence ID" value="SPT70051.1"/>
    <property type="molecule type" value="Genomic_DNA"/>
</dbReference>
<dbReference type="InterPro" id="IPR001387">
    <property type="entry name" value="Cro/C1-type_HTH"/>
</dbReference>